<keyword evidence="2" id="KW-0813">Transport</keyword>
<feature type="transmembrane region" description="Helical" evidence="7">
    <location>
        <begin position="346"/>
        <end position="369"/>
    </location>
</feature>
<name>A0A268P0P9_SHOCL</name>
<dbReference type="Pfam" id="PF05977">
    <property type="entry name" value="MFS_3"/>
    <property type="match status" value="1"/>
</dbReference>
<accession>A0A268P0P9</accession>
<dbReference type="AlphaFoldDB" id="A0A268P0P9"/>
<evidence type="ECO:0000256" key="7">
    <source>
        <dbReference type="SAM" id="Phobius"/>
    </source>
</evidence>
<protein>
    <submittedName>
        <fullName evidence="8">MFS transporter</fullName>
    </submittedName>
</protein>
<evidence type="ECO:0000313" key="9">
    <source>
        <dbReference type="Proteomes" id="UP000216207"/>
    </source>
</evidence>
<dbReference type="EMBL" id="NPCC01000009">
    <property type="protein sequence ID" value="PAE89317.1"/>
    <property type="molecule type" value="Genomic_DNA"/>
</dbReference>
<feature type="transmembrane region" description="Helical" evidence="7">
    <location>
        <begin position="309"/>
        <end position="334"/>
    </location>
</feature>
<dbReference type="CDD" id="cd06173">
    <property type="entry name" value="MFS_MefA_like"/>
    <property type="match status" value="1"/>
</dbReference>
<dbReference type="InterPro" id="IPR036259">
    <property type="entry name" value="MFS_trans_sf"/>
</dbReference>
<dbReference type="RefSeq" id="WP_095317193.1">
    <property type="nucleotide sequence ID" value="NZ_JAUPFF010000001.1"/>
</dbReference>
<comment type="subcellular location">
    <subcellularLocation>
        <location evidence="1">Cell membrane</location>
        <topology evidence="1">Multi-pass membrane protein</topology>
    </subcellularLocation>
</comment>
<sequence>MKTRSFLRERNFMILLSGVFINGIGAGVYAVSGMLLVLYLSGNVFYSGLAYFAVTLANALAFLIAPFARYVTYKKGLIVCEVLKSALLFTLPLFYATIGLNVYYVITLLFAVSLLAKFTYPIESTIMPIIVGKENIIKANAYLQTVREGMGIAFVAGAGVLVAFIGPVQAILITAVCHLLSSLTYTLFRFRQNNVPQDRQGMKQSVVAYKTDLKAGMTYISQSLIPKMIGSIIFINMALGVMVPNLPAFTLMKGNSEAIYGFYLAGLSLGVMIGTLVTPKVKECRFGLLTVIGFSSTGIAWLGTAFLPVYFSLPCFCIGSIAIGIFNILIFSSIQQQVEEAMIGRVVTVLSSAAAVGVPVGSLIGGALGSTFTPVLPVAFCGIAMLLFSASWLVHPVLRKLPAIEKASLFVQKPVQSQSV</sequence>
<feature type="transmembrane region" description="Helical" evidence="7">
    <location>
        <begin position="171"/>
        <end position="190"/>
    </location>
</feature>
<feature type="transmembrane region" description="Helical" evidence="7">
    <location>
        <begin position="284"/>
        <end position="303"/>
    </location>
</feature>
<dbReference type="Proteomes" id="UP000216207">
    <property type="component" value="Unassembled WGS sequence"/>
</dbReference>
<keyword evidence="6 7" id="KW-0472">Membrane</keyword>
<feature type="transmembrane region" description="Helical" evidence="7">
    <location>
        <begin position="258"/>
        <end position="277"/>
    </location>
</feature>
<evidence type="ECO:0000256" key="2">
    <source>
        <dbReference type="ARBA" id="ARBA00022448"/>
    </source>
</evidence>
<feature type="transmembrane region" description="Helical" evidence="7">
    <location>
        <begin position="102"/>
        <end position="120"/>
    </location>
</feature>
<feature type="transmembrane region" description="Helical" evidence="7">
    <location>
        <begin position="12"/>
        <end position="38"/>
    </location>
</feature>
<evidence type="ECO:0000256" key="1">
    <source>
        <dbReference type="ARBA" id="ARBA00004651"/>
    </source>
</evidence>
<dbReference type="InterPro" id="IPR010290">
    <property type="entry name" value="TM_effector"/>
</dbReference>
<gene>
    <name evidence="8" type="ORF">CHH72_08485</name>
</gene>
<dbReference type="PANTHER" id="PTHR23513">
    <property type="entry name" value="INTEGRAL MEMBRANE EFFLUX PROTEIN-RELATED"/>
    <property type="match status" value="1"/>
</dbReference>
<evidence type="ECO:0000313" key="8">
    <source>
        <dbReference type="EMBL" id="PAE89317.1"/>
    </source>
</evidence>
<reference evidence="8 9" key="1">
    <citation type="submission" date="2017-07" db="EMBL/GenBank/DDBJ databases">
        <title>Isolation and whole genome analysis of endospore-forming bacteria from heroin.</title>
        <authorList>
            <person name="Kalinowski J."/>
            <person name="Ahrens B."/>
            <person name="Al-Dilaimi A."/>
            <person name="Winkler A."/>
            <person name="Wibberg D."/>
            <person name="Schleenbecker U."/>
            <person name="Ruckert C."/>
            <person name="Wolfel R."/>
            <person name="Grass G."/>
        </authorList>
    </citation>
    <scope>NUCLEOTIDE SEQUENCE [LARGE SCALE GENOMIC DNA]</scope>
    <source>
        <strain evidence="8 9">7539</strain>
    </source>
</reference>
<dbReference type="SUPFAM" id="SSF103473">
    <property type="entry name" value="MFS general substrate transporter"/>
    <property type="match status" value="1"/>
</dbReference>
<evidence type="ECO:0000256" key="4">
    <source>
        <dbReference type="ARBA" id="ARBA00022692"/>
    </source>
</evidence>
<evidence type="ECO:0000256" key="3">
    <source>
        <dbReference type="ARBA" id="ARBA00022475"/>
    </source>
</evidence>
<feature type="transmembrane region" description="Helical" evidence="7">
    <location>
        <begin position="375"/>
        <end position="394"/>
    </location>
</feature>
<proteinExistence type="predicted"/>
<dbReference type="GO" id="GO:0005886">
    <property type="term" value="C:plasma membrane"/>
    <property type="evidence" value="ECO:0007669"/>
    <property type="project" value="UniProtKB-SubCell"/>
</dbReference>
<feature type="transmembrane region" description="Helical" evidence="7">
    <location>
        <begin position="44"/>
        <end position="65"/>
    </location>
</feature>
<evidence type="ECO:0000256" key="5">
    <source>
        <dbReference type="ARBA" id="ARBA00022989"/>
    </source>
</evidence>
<keyword evidence="3" id="KW-1003">Cell membrane</keyword>
<dbReference type="Gene3D" id="1.20.1250.20">
    <property type="entry name" value="MFS general substrate transporter like domains"/>
    <property type="match status" value="1"/>
</dbReference>
<keyword evidence="4 7" id="KW-0812">Transmembrane</keyword>
<comment type="caution">
    <text evidence="8">The sequence shown here is derived from an EMBL/GenBank/DDBJ whole genome shotgun (WGS) entry which is preliminary data.</text>
</comment>
<dbReference type="PANTHER" id="PTHR23513:SF6">
    <property type="entry name" value="MAJOR FACILITATOR SUPERFAMILY ASSOCIATED DOMAIN-CONTAINING PROTEIN"/>
    <property type="match status" value="1"/>
</dbReference>
<keyword evidence="5 7" id="KW-1133">Transmembrane helix</keyword>
<evidence type="ECO:0000256" key="6">
    <source>
        <dbReference type="ARBA" id="ARBA00023136"/>
    </source>
</evidence>
<organism evidence="8 9">
    <name type="scientific">Shouchella clausii</name>
    <name type="common">Alkalihalobacillus clausii</name>
    <dbReference type="NCBI Taxonomy" id="79880"/>
    <lineage>
        <taxon>Bacteria</taxon>
        <taxon>Bacillati</taxon>
        <taxon>Bacillota</taxon>
        <taxon>Bacilli</taxon>
        <taxon>Bacillales</taxon>
        <taxon>Bacillaceae</taxon>
        <taxon>Shouchella</taxon>
    </lineage>
</organism>
<feature type="transmembrane region" description="Helical" evidence="7">
    <location>
        <begin position="224"/>
        <end position="246"/>
    </location>
</feature>